<dbReference type="Gene3D" id="1.20.1600.10">
    <property type="entry name" value="Outer membrane efflux proteins (OEP)"/>
    <property type="match status" value="1"/>
</dbReference>
<dbReference type="SUPFAM" id="SSF56954">
    <property type="entry name" value="Outer membrane efflux proteins (OEP)"/>
    <property type="match status" value="1"/>
</dbReference>
<reference evidence="3 4" key="1">
    <citation type="submission" date="2017-06" db="EMBL/GenBank/DDBJ databases">
        <authorList>
            <person name="Kim H.J."/>
            <person name="Triplett B.A."/>
        </authorList>
    </citation>
    <scope>NUCLEOTIDE SEQUENCE [LARGE SCALE GENOMIC DNA]</scope>
    <source>
        <strain evidence="3 4">DSM 14713</strain>
    </source>
</reference>
<dbReference type="AlphaFoldDB" id="A0A250I7Z3"/>
<protein>
    <submittedName>
        <fullName evidence="3">Outer membrane efflux protein</fullName>
    </submittedName>
</protein>
<evidence type="ECO:0000256" key="2">
    <source>
        <dbReference type="SAM" id="SignalP"/>
    </source>
</evidence>
<feature type="signal peptide" evidence="2">
    <location>
        <begin position="1"/>
        <end position="18"/>
    </location>
</feature>
<dbReference type="RefSeq" id="WP_245919434.1">
    <property type="nucleotide sequence ID" value="NZ_CP022163.1"/>
</dbReference>
<keyword evidence="2" id="KW-0732">Signal</keyword>
<dbReference type="PANTHER" id="PTHR30203:SF24">
    <property type="entry name" value="BLR4935 PROTEIN"/>
    <property type="match status" value="1"/>
</dbReference>
<accession>A0A250I7Z3</accession>
<dbReference type="KEGG" id="mbd:MEBOL_000729"/>
<dbReference type="InterPro" id="IPR003423">
    <property type="entry name" value="OMP_efflux"/>
</dbReference>
<comment type="similarity">
    <text evidence="1">Belongs to the outer membrane factor (OMF) (TC 1.B.17) family.</text>
</comment>
<dbReference type="Proteomes" id="UP000217289">
    <property type="component" value="Chromosome"/>
</dbReference>
<feature type="chain" id="PRO_5013213421" evidence="2">
    <location>
        <begin position="19"/>
        <end position="406"/>
    </location>
</feature>
<evidence type="ECO:0000313" key="3">
    <source>
        <dbReference type="EMBL" id="ATB27291.1"/>
    </source>
</evidence>
<dbReference type="Pfam" id="PF02321">
    <property type="entry name" value="OEP"/>
    <property type="match status" value="2"/>
</dbReference>
<dbReference type="GO" id="GO:0015562">
    <property type="term" value="F:efflux transmembrane transporter activity"/>
    <property type="evidence" value="ECO:0007669"/>
    <property type="project" value="InterPro"/>
</dbReference>
<proteinExistence type="inferred from homology"/>
<sequence length="406" mass="43914">MLASFCLMTWLLLQSAPAPLSLTQEEAVTLALERSPRLLSARAEALSAQARLDGASLLAQTNPELQGAVGPRLRDGVSSLDVTVGVSQRLELFGQRGARREAAAAQLTASEARLETLRVSLAAEVRGAFARLLASEQEWSLADEGQLLAEQALQAAEERQTAGAASRIEVNTARVELGRAAHARVLAERRRTLARGELRLLLGLEPSEAMEAKGELRPGMTDPPPLDALVERALARRADVKAARSELDAARAEVELASREAWPGTRLGASYSQEEGARIVQGTLGIELPVFNRNQAARGVGAARLTQTRGLLEATERLVRTEVGLALERYRTARAAVAVYSEDVLEALQQNLALVNEAYRAGKVDFFQLLLIRRDALDARRGYIEALEELLIAEAQLTRTLGEGQP</sequence>
<dbReference type="EMBL" id="CP022163">
    <property type="protein sequence ID" value="ATB27291.1"/>
    <property type="molecule type" value="Genomic_DNA"/>
</dbReference>
<dbReference type="PANTHER" id="PTHR30203">
    <property type="entry name" value="OUTER MEMBRANE CATION EFFLUX PROTEIN"/>
    <property type="match status" value="1"/>
</dbReference>
<evidence type="ECO:0000256" key="1">
    <source>
        <dbReference type="ARBA" id="ARBA00007613"/>
    </source>
</evidence>
<name>A0A250I7Z3_9BACT</name>
<organism evidence="3 4">
    <name type="scientific">Melittangium boletus DSM 14713</name>
    <dbReference type="NCBI Taxonomy" id="1294270"/>
    <lineage>
        <taxon>Bacteria</taxon>
        <taxon>Pseudomonadati</taxon>
        <taxon>Myxococcota</taxon>
        <taxon>Myxococcia</taxon>
        <taxon>Myxococcales</taxon>
        <taxon>Cystobacterineae</taxon>
        <taxon>Archangiaceae</taxon>
        <taxon>Melittangium</taxon>
    </lineage>
</organism>
<dbReference type="InterPro" id="IPR010131">
    <property type="entry name" value="MdtP/NodT-like"/>
</dbReference>
<keyword evidence="4" id="KW-1185">Reference proteome</keyword>
<gene>
    <name evidence="3" type="ORF">MEBOL_000729</name>
</gene>
<evidence type="ECO:0000313" key="4">
    <source>
        <dbReference type="Proteomes" id="UP000217289"/>
    </source>
</evidence>